<dbReference type="PANTHER" id="PTHR21266">
    <property type="entry name" value="IRON-SULFUR DOMAIN CONTAINING PROTEIN"/>
    <property type="match status" value="1"/>
</dbReference>
<accession>A0AAD1DAP6</accession>
<name>A0AAD1DAP6_SPHMI</name>
<dbReference type="PANTHER" id="PTHR21266:SF60">
    <property type="entry name" value="3-KETOSTEROID-9-ALPHA-MONOOXYGENASE, OXYGENASE COMPONENT"/>
    <property type="match status" value="1"/>
</dbReference>
<evidence type="ECO:0000313" key="7">
    <source>
        <dbReference type="EMBL" id="BBE35611.1"/>
    </source>
</evidence>
<dbReference type="InterPro" id="IPR050584">
    <property type="entry name" value="Cholesterol_7-desaturase"/>
</dbReference>
<evidence type="ECO:0000256" key="2">
    <source>
        <dbReference type="ARBA" id="ARBA00022723"/>
    </source>
</evidence>
<reference evidence="7 8" key="1">
    <citation type="submission" date="2018-06" db="EMBL/GenBank/DDBJ databases">
        <title>Complete Genome Sequence of the Microcystin-Degrading Bacterium Sphingosinicella microcystinivorans Strain B-9.</title>
        <authorList>
            <person name="Jin H."/>
            <person name="Nishizawa T."/>
            <person name="Guo Y."/>
            <person name="Nishizawa A."/>
            <person name="Park H."/>
            <person name="Kato H."/>
            <person name="Tsuji K."/>
            <person name="Harada K."/>
        </authorList>
    </citation>
    <scope>NUCLEOTIDE SEQUENCE [LARGE SCALE GENOMIC DNA]</scope>
    <source>
        <strain evidence="7 8">B9</strain>
    </source>
</reference>
<dbReference type="GO" id="GO:0051537">
    <property type="term" value="F:2 iron, 2 sulfur cluster binding"/>
    <property type="evidence" value="ECO:0007669"/>
    <property type="project" value="UniProtKB-KW"/>
</dbReference>
<evidence type="ECO:0000256" key="4">
    <source>
        <dbReference type="ARBA" id="ARBA00023004"/>
    </source>
</evidence>
<dbReference type="Proteomes" id="UP000275727">
    <property type="component" value="Chromosome"/>
</dbReference>
<evidence type="ECO:0000256" key="3">
    <source>
        <dbReference type="ARBA" id="ARBA00023002"/>
    </source>
</evidence>
<dbReference type="InterPro" id="IPR017941">
    <property type="entry name" value="Rieske_2Fe-2S"/>
</dbReference>
<sequence>MLIKNLNFKEIAMSIVELPKRQVRDIPREGAGGFSESWYPICLSGDVNSNEIIGKPFLDGNVIIWRENDGTPHVQSGYCLHFGAGLAQGKIIDNKVVCPFHAWEYDHTGRCLKTGIGDRAPKDTKLFDFPTVERYGMIWAFNGHESTWSLPDFKYPDEELNVIVQYIGEWSIDPWMVCCNTLDFQHFKLLHGLEPDGDWPRNDEIEWTDSHVVYPFKGAHWNKEPIDFRWGIWGTTVFFQEGLFDGRWFGLLAPLGIERAGFTTGWYICVTHLKDNTISARREAESWGRWALAMEQDFAMQDLPVFSYGHFRPGVLTESDKPLARFFNYLRQFPRSHHAKEFLY</sequence>
<evidence type="ECO:0000259" key="6">
    <source>
        <dbReference type="PROSITE" id="PS51296"/>
    </source>
</evidence>
<evidence type="ECO:0000313" key="8">
    <source>
        <dbReference type="Proteomes" id="UP000275727"/>
    </source>
</evidence>
<dbReference type="Gene3D" id="2.102.10.10">
    <property type="entry name" value="Rieske [2Fe-2S] iron-sulphur domain"/>
    <property type="match status" value="1"/>
</dbReference>
<keyword evidence="1" id="KW-0001">2Fe-2S</keyword>
<keyword evidence="5" id="KW-0411">Iron-sulfur</keyword>
<dbReference type="GO" id="GO:0046872">
    <property type="term" value="F:metal ion binding"/>
    <property type="evidence" value="ECO:0007669"/>
    <property type="project" value="UniProtKB-KW"/>
</dbReference>
<keyword evidence="3" id="KW-0560">Oxidoreductase</keyword>
<dbReference type="KEGG" id="smic:SmB9_32690"/>
<dbReference type="AlphaFoldDB" id="A0AAD1DAP6"/>
<dbReference type="EMBL" id="AP018711">
    <property type="protein sequence ID" value="BBE35611.1"/>
    <property type="molecule type" value="Genomic_DNA"/>
</dbReference>
<keyword evidence="2" id="KW-0479">Metal-binding</keyword>
<proteinExistence type="predicted"/>
<dbReference type="PROSITE" id="PS51296">
    <property type="entry name" value="RIESKE"/>
    <property type="match status" value="1"/>
</dbReference>
<keyword evidence="4" id="KW-0408">Iron</keyword>
<feature type="domain" description="Rieske" evidence="6">
    <location>
        <begin position="38"/>
        <end position="140"/>
    </location>
</feature>
<protein>
    <recommendedName>
        <fullName evidence="6">Rieske domain-containing protein</fullName>
    </recommendedName>
</protein>
<gene>
    <name evidence="7" type="ORF">SmB9_32690</name>
</gene>
<dbReference type="InterPro" id="IPR036922">
    <property type="entry name" value="Rieske_2Fe-2S_sf"/>
</dbReference>
<dbReference type="SUPFAM" id="SSF50022">
    <property type="entry name" value="ISP domain"/>
    <property type="match status" value="1"/>
</dbReference>
<evidence type="ECO:0000256" key="5">
    <source>
        <dbReference type="ARBA" id="ARBA00023014"/>
    </source>
</evidence>
<evidence type="ECO:0000256" key="1">
    <source>
        <dbReference type="ARBA" id="ARBA00022714"/>
    </source>
</evidence>
<dbReference type="GO" id="GO:0016491">
    <property type="term" value="F:oxidoreductase activity"/>
    <property type="evidence" value="ECO:0007669"/>
    <property type="project" value="UniProtKB-KW"/>
</dbReference>
<dbReference type="Pfam" id="PF00355">
    <property type="entry name" value="Rieske"/>
    <property type="match status" value="1"/>
</dbReference>
<organism evidence="7 8">
    <name type="scientific">Sphingosinicella microcystinivorans</name>
    <dbReference type="NCBI Taxonomy" id="335406"/>
    <lineage>
        <taxon>Bacteria</taxon>
        <taxon>Pseudomonadati</taxon>
        <taxon>Pseudomonadota</taxon>
        <taxon>Alphaproteobacteria</taxon>
        <taxon>Sphingomonadales</taxon>
        <taxon>Sphingosinicellaceae</taxon>
        <taxon>Sphingosinicella</taxon>
    </lineage>
</organism>